<feature type="coiled-coil region" evidence="1">
    <location>
        <begin position="60"/>
        <end position="94"/>
    </location>
</feature>
<evidence type="ECO:0000256" key="1">
    <source>
        <dbReference type="SAM" id="Coils"/>
    </source>
</evidence>
<organism evidence="3 4">
    <name type="scientific">Sarocladium strictum</name>
    <name type="common">Black bundle disease fungus</name>
    <name type="synonym">Acremonium strictum</name>
    <dbReference type="NCBI Taxonomy" id="5046"/>
    <lineage>
        <taxon>Eukaryota</taxon>
        <taxon>Fungi</taxon>
        <taxon>Dikarya</taxon>
        <taxon>Ascomycota</taxon>
        <taxon>Pezizomycotina</taxon>
        <taxon>Sordariomycetes</taxon>
        <taxon>Hypocreomycetidae</taxon>
        <taxon>Hypocreales</taxon>
        <taxon>Sarocladiaceae</taxon>
        <taxon>Sarocladium</taxon>
    </lineage>
</organism>
<feature type="compositionally biased region" description="Polar residues" evidence="2">
    <location>
        <begin position="617"/>
        <end position="628"/>
    </location>
</feature>
<feature type="compositionally biased region" description="Polar residues" evidence="2">
    <location>
        <begin position="689"/>
        <end position="700"/>
    </location>
</feature>
<proteinExistence type="predicted"/>
<feature type="region of interest" description="Disordered" evidence="2">
    <location>
        <begin position="751"/>
        <end position="803"/>
    </location>
</feature>
<feature type="region of interest" description="Disordered" evidence="2">
    <location>
        <begin position="683"/>
        <end position="720"/>
    </location>
</feature>
<evidence type="ECO:0000313" key="4">
    <source>
        <dbReference type="Proteomes" id="UP001175261"/>
    </source>
</evidence>
<dbReference type="AlphaFoldDB" id="A0AA39L6H7"/>
<sequence>MQTLWSRTGLSHRCACRACEQVLGAGRRATTKASRRKATFAEAFTALYSSFLATAAVVEAVRKEDRKAKVDAELEEVRNQLTELRAKRALRELQAGIPDQRLKGDEIPLSDLTDLQNRALWEQWRQIYDSEGFLADAWRANGTAEETLSLNWNHVRPFGGTRLESTTILRAECTRIMRHIQAEELDDNITQRPFTKPIHFESAVSRLRSYIKGMLLMADKLCEERHMPHSSLKHYRRQNKGSTQQHKGMVGDRHKRAHIKSRWPPAAGGQESQISALAQAWHAFGSPVPDYWFENHPCQKENTIRLNDEIRELFRDDNLPLDELLGHISLSILRSPSLPDVHTHNLLMAGFTRRRFYVLASQAYELFFSDSNKLRSTPASLALSVTKPAMFWDIAEFKRAAGAIIGRDPMIGAKIARRRLEDVIRDGFVLSWATDSARRGIAGRWVYAYAPMDLALREALISSLLHLRQHVDAASFFLACLQTGASVAAGVVFELFNAIAKTPDARSAVRLVRGLSVRSKQFGEFLTSLPEEIRGCVCRRLDYLLHIINLRRLDTQFVDETITELGMCRRHLEGLLGILEEQGYSNEAMNVGRSTFNMYNAGFQPVSSSKPRGLSRSGLSRQQPTATQRPLKDAREQWAPDLDGDQAAKQIHQQIRNAVQAEVEKQIRDQAREAVKLRVQAHLRKHAQDAQSNRSTLTSDRPSDAISGQHGLEASRITSRDNEDVLRRQIEADIEDTIRVQVQQQVEEQLEAARENSDQTHRASQHQAVPSSGRWLGKLRKSHHDAEEWFPELGHAQQAGSGS</sequence>
<evidence type="ECO:0000256" key="2">
    <source>
        <dbReference type="SAM" id="MobiDB-lite"/>
    </source>
</evidence>
<feature type="compositionally biased region" description="Basic and acidic residues" evidence="2">
    <location>
        <begin position="751"/>
        <end position="761"/>
    </location>
</feature>
<accession>A0AA39L6H7</accession>
<keyword evidence="4" id="KW-1185">Reference proteome</keyword>
<gene>
    <name evidence="3" type="ORF">NLU13_7097</name>
</gene>
<feature type="region of interest" description="Disordered" evidence="2">
    <location>
        <begin position="607"/>
        <end position="633"/>
    </location>
</feature>
<protein>
    <submittedName>
        <fullName evidence="3">Uncharacterized protein</fullName>
    </submittedName>
</protein>
<feature type="region of interest" description="Disordered" evidence="2">
    <location>
        <begin position="229"/>
        <end position="252"/>
    </location>
</feature>
<reference evidence="3" key="1">
    <citation type="submission" date="2022-10" db="EMBL/GenBank/DDBJ databases">
        <title>Determination and structural analysis of whole genome sequence of Sarocladium strictum F4-1.</title>
        <authorList>
            <person name="Hu L."/>
            <person name="Jiang Y."/>
        </authorList>
    </citation>
    <scope>NUCLEOTIDE SEQUENCE</scope>
    <source>
        <strain evidence="3">F4-1</strain>
    </source>
</reference>
<dbReference type="EMBL" id="JAPDFR010000006">
    <property type="protein sequence ID" value="KAK0385922.1"/>
    <property type="molecule type" value="Genomic_DNA"/>
</dbReference>
<evidence type="ECO:0000313" key="3">
    <source>
        <dbReference type="EMBL" id="KAK0385922.1"/>
    </source>
</evidence>
<dbReference type="Proteomes" id="UP001175261">
    <property type="component" value="Unassembled WGS sequence"/>
</dbReference>
<name>A0AA39L6H7_SARSR</name>
<comment type="caution">
    <text evidence="3">The sequence shown here is derived from an EMBL/GenBank/DDBJ whole genome shotgun (WGS) entry which is preliminary data.</text>
</comment>
<keyword evidence="1" id="KW-0175">Coiled coil</keyword>